<gene>
    <name evidence="1" type="ORF">R1CP_26120</name>
</gene>
<protein>
    <recommendedName>
        <fullName evidence="3">DUF3375 domain-containing protein</fullName>
    </recommendedName>
</protein>
<dbReference type="PATRIC" id="fig|37919.13.peg.5475"/>
<dbReference type="Proteomes" id="UP000186108">
    <property type="component" value="Chromosome"/>
</dbReference>
<name>A0A1B1KB84_RHOOP</name>
<reference evidence="1 2" key="1">
    <citation type="submission" date="2014-07" db="EMBL/GenBank/DDBJ databases">
        <authorList>
            <person name="Zhang J.E."/>
            <person name="Yang H."/>
            <person name="Guo J."/>
            <person name="Deng Z."/>
            <person name="Luo H."/>
            <person name="Luo M."/>
            <person name="Zhao B."/>
        </authorList>
    </citation>
    <scope>NUCLEOTIDE SEQUENCE [LARGE SCALE GENOMIC DNA]</scope>
    <source>
        <strain evidence="1 2">1CP</strain>
    </source>
</reference>
<dbReference type="RefSeq" id="WP_065491872.1">
    <property type="nucleotide sequence ID" value="NZ_CP009111.1"/>
</dbReference>
<organism evidence="1 2">
    <name type="scientific">Rhodococcus opacus</name>
    <name type="common">Nocardia opaca</name>
    <dbReference type="NCBI Taxonomy" id="37919"/>
    <lineage>
        <taxon>Bacteria</taxon>
        <taxon>Bacillati</taxon>
        <taxon>Actinomycetota</taxon>
        <taxon>Actinomycetes</taxon>
        <taxon>Mycobacteriales</taxon>
        <taxon>Nocardiaceae</taxon>
        <taxon>Rhodococcus</taxon>
    </lineage>
</organism>
<proteinExistence type="predicted"/>
<evidence type="ECO:0000313" key="1">
    <source>
        <dbReference type="EMBL" id="ANS29874.1"/>
    </source>
</evidence>
<evidence type="ECO:0008006" key="3">
    <source>
        <dbReference type="Google" id="ProtNLM"/>
    </source>
</evidence>
<dbReference type="Pfam" id="PF11855">
    <property type="entry name" value="DUF3375"/>
    <property type="match status" value="1"/>
</dbReference>
<accession>A0A1B1KB84</accession>
<dbReference type="InterPro" id="IPR021804">
    <property type="entry name" value="DUF3375"/>
</dbReference>
<sequence length="498" mass="55013">MSITADVHRLLRLRQDHAAWTLLRADTAPAILALLGRHFDHGTRRLPAPELFARLDSDLQTMRDEGLDFPRTGQAYCTEWVRSGYLLRRAAAGTREETLEPTEGAFAAMAFVAGFTSQASSATESRLTTLSTQLQALARDSDPRAETRLAALLAERSSIDQQIAAVESGVFPVLDGERAVERSAEILALASEVPADFARVRAELEELNRDLRARILDDDGDRGDTLGDVFRGVDLIGDSDAGRSFSAFYDMILDPARSSQIDEWIDAVLQRPFASQLTNDQKRRFRALLTEMETAGSEVHSTMTSLSRSLRHFVQSRHYEEHRRLQRLLRSAQQSAVAVATRRRPYDLLDLDLVRVGMSIESVAALRLHNPADNLVTEPVRTHDPGTVDLDELRKLVRESEIDMDELSDNVAATLRAHGRATIGDVLREYPATQGLASAVGLMVLATHHGHAIDGTEDIHWISGAGVSRRATIRRHLFDPAADEFTARPAFAPTGSST</sequence>
<dbReference type="AlphaFoldDB" id="A0A1B1KB84"/>
<dbReference type="EMBL" id="CP009111">
    <property type="protein sequence ID" value="ANS29874.1"/>
    <property type="molecule type" value="Genomic_DNA"/>
</dbReference>
<evidence type="ECO:0000313" key="2">
    <source>
        <dbReference type="Proteomes" id="UP000186108"/>
    </source>
</evidence>